<sequence>MELYPCIIPIVPLTAPVTVLELIPPPPAV</sequence>
<dbReference type="EMBL" id="BK059093">
    <property type="protein sequence ID" value="DAE29135.1"/>
    <property type="molecule type" value="Genomic_DNA"/>
</dbReference>
<organism evidence="1">
    <name type="scientific">virus sp. ctx9V1</name>
    <dbReference type="NCBI Taxonomy" id="2828001"/>
    <lineage>
        <taxon>Viruses</taxon>
    </lineage>
</organism>
<protein>
    <submittedName>
        <fullName evidence="1">Uncharacterized protein</fullName>
    </submittedName>
</protein>
<accession>A0A8S5RCS2</accession>
<proteinExistence type="predicted"/>
<reference evidence="1" key="1">
    <citation type="journal article" date="2021" name="Proc. Natl. Acad. Sci. U.S.A.">
        <title>A Catalog of Tens of Thousands of Viruses from Human Metagenomes Reveals Hidden Associations with Chronic Diseases.</title>
        <authorList>
            <person name="Tisza M.J."/>
            <person name="Buck C.B."/>
        </authorList>
    </citation>
    <scope>NUCLEOTIDE SEQUENCE</scope>
    <source>
        <strain evidence="1">Ctx9V1</strain>
    </source>
</reference>
<evidence type="ECO:0000313" key="1">
    <source>
        <dbReference type="EMBL" id="DAE29135.1"/>
    </source>
</evidence>
<name>A0A8S5RCS2_9VIRU</name>